<evidence type="ECO:0000256" key="2">
    <source>
        <dbReference type="ARBA" id="ARBA00004496"/>
    </source>
</evidence>
<dbReference type="Pfam" id="PF09135">
    <property type="entry name" value="Alb1"/>
    <property type="match status" value="1"/>
</dbReference>
<dbReference type="InterPro" id="IPR053278">
    <property type="entry name" value="Pre-60S_factor_ECM1"/>
</dbReference>
<accession>A0A507QUP2</accession>
<protein>
    <recommendedName>
        <fullName evidence="10">Alb1-domain-containing protein</fullName>
    </recommendedName>
</protein>
<dbReference type="EMBL" id="VIFY01000095">
    <property type="protein sequence ID" value="TQB70776.1"/>
    <property type="molecule type" value="Genomic_DNA"/>
</dbReference>
<dbReference type="GO" id="GO:0030687">
    <property type="term" value="C:preribosome, large subunit precursor"/>
    <property type="evidence" value="ECO:0007669"/>
    <property type="project" value="TreeGrafter"/>
</dbReference>
<dbReference type="Proteomes" id="UP000319663">
    <property type="component" value="Unassembled WGS sequence"/>
</dbReference>
<organism evidence="8 9">
    <name type="scientific">Monascus purpureus</name>
    <name type="common">Red mold</name>
    <name type="synonym">Monascus anka</name>
    <dbReference type="NCBI Taxonomy" id="5098"/>
    <lineage>
        <taxon>Eukaryota</taxon>
        <taxon>Fungi</taxon>
        <taxon>Dikarya</taxon>
        <taxon>Ascomycota</taxon>
        <taxon>Pezizomycotina</taxon>
        <taxon>Eurotiomycetes</taxon>
        <taxon>Eurotiomycetidae</taxon>
        <taxon>Eurotiales</taxon>
        <taxon>Aspergillaceae</taxon>
        <taxon>Monascus</taxon>
    </lineage>
</organism>
<feature type="region of interest" description="Disordered" evidence="7">
    <location>
        <begin position="1"/>
        <end position="82"/>
    </location>
</feature>
<sequence length="188" mass="20628">MAKTPKLKTTSKSLHSRAARRAASPSLDLDKSLTSAPRVEENEIQRPSLLSDRANAGVSKKQAKAKPKSRSQKLRQKKGMERAEMVMDQLEIKIAKSVNRGKTVKSRRVDWDDLNRKSGSMFAALQMNTGDEDDHDDDVAVEDAMADDTMAAGSNKKPVVLGPIPSHQAAQNLAVNQHADIEVEDEIT</sequence>
<dbReference type="GO" id="GO:0005737">
    <property type="term" value="C:cytoplasm"/>
    <property type="evidence" value="ECO:0007669"/>
    <property type="project" value="UniProtKB-SubCell"/>
</dbReference>
<dbReference type="InterPro" id="IPR022784">
    <property type="entry name" value="Ribosome_bgen_Alb1"/>
</dbReference>
<dbReference type="PANTHER" id="PTHR28280:SF1">
    <property type="entry name" value="SHUTTLING PRE-60S FACTOR ECM1"/>
    <property type="match status" value="1"/>
</dbReference>
<keyword evidence="4" id="KW-0963">Cytoplasm</keyword>
<comment type="caution">
    <text evidence="8">The sequence shown here is derived from an EMBL/GenBank/DDBJ whole genome shotgun (WGS) entry which is preliminary data.</text>
</comment>
<name>A0A507QUP2_MONPU</name>
<evidence type="ECO:0000313" key="9">
    <source>
        <dbReference type="Proteomes" id="UP000319663"/>
    </source>
</evidence>
<evidence type="ECO:0000256" key="6">
    <source>
        <dbReference type="ARBA" id="ARBA00023242"/>
    </source>
</evidence>
<gene>
    <name evidence="8" type="ORF">MPDQ_008064</name>
</gene>
<comment type="subcellular location">
    <subcellularLocation>
        <location evidence="2">Cytoplasm</location>
    </subcellularLocation>
    <subcellularLocation>
        <location evidence="1">Nucleus</location>
    </subcellularLocation>
</comment>
<keyword evidence="5" id="KW-0690">Ribosome biogenesis</keyword>
<feature type="compositionally biased region" description="Low complexity" evidence="7">
    <location>
        <begin position="1"/>
        <end position="13"/>
    </location>
</feature>
<feature type="compositionally biased region" description="Basic residues" evidence="7">
    <location>
        <begin position="61"/>
        <end position="77"/>
    </location>
</feature>
<keyword evidence="6" id="KW-0539">Nucleus</keyword>
<dbReference type="OrthoDB" id="5304887at2759"/>
<evidence type="ECO:0000256" key="7">
    <source>
        <dbReference type="SAM" id="MobiDB-lite"/>
    </source>
</evidence>
<keyword evidence="9" id="KW-1185">Reference proteome</keyword>
<evidence type="ECO:0000256" key="3">
    <source>
        <dbReference type="ARBA" id="ARBA00022448"/>
    </source>
</evidence>
<dbReference type="PANTHER" id="PTHR28280">
    <property type="entry name" value="SHUTTLING PRE-60S FACTOR ECM1"/>
    <property type="match status" value="1"/>
</dbReference>
<keyword evidence="3" id="KW-0813">Transport</keyword>
<evidence type="ECO:0000313" key="8">
    <source>
        <dbReference type="EMBL" id="TQB70776.1"/>
    </source>
</evidence>
<evidence type="ECO:0000256" key="1">
    <source>
        <dbReference type="ARBA" id="ARBA00004123"/>
    </source>
</evidence>
<evidence type="ECO:0000256" key="5">
    <source>
        <dbReference type="ARBA" id="ARBA00022517"/>
    </source>
</evidence>
<dbReference type="AlphaFoldDB" id="A0A507QUP2"/>
<evidence type="ECO:0000256" key="4">
    <source>
        <dbReference type="ARBA" id="ARBA00022490"/>
    </source>
</evidence>
<dbReference type="GO" id="GO:0005730">
    <property type="term" value="C:nucleolus"/>
    <property type="evidence" value="ECO:0007669"/>
    <property type="project" value="TreeGrafter"/>
</dbReference>
<proteinExistence type="predicted"/>
<dbReference type="GO" id="GO:0000055">
    <property type="term" value="P:ribosomal large subunit export from nucleus"/>
    <property type="evidence" value="ECO:0007669"/>
    <property type="project" value="TreeGrafter"/>
</dbReference>
<evidence type="ECO:0008006" key="10">
    <source>
        <dbReference type="Google" id="ProtNLM"/>
    </source>
</evidence>
<reference evidence="8 9" key="1">
    <citation type="submission" date="2019-06" db="EMBL/GenBank/DDBJ databases">
        <title>Wine fermentation using esterase from Monascus purpureus.</title>
        <authorList>
            <person name="Geng C."/>
            <person name="Zhang Y."/>
        </authorList>
    </citation>
    <scope>NUCLEOTIDE SEQUENCE [LARGE SCALE GENOMIC DNA]</scope>
    <source>
        <strain evidence="8">HQ1</strain>
    </source>
</reference>